<dbReference type="Pfam" id="PF05683">
    <property type="entry name" value="Fumerase_C"/>
    <property type="match status" value="1"/>
</dbReference>
<dbReference type="Proteomes" id="UP000264215">
    <property type="component" value="Unassembled WGS sequence"/>
</dbReference>
<evidence type="ECO:0000313" key="4">
    <source>
        <dbReference type="EMBL" id="HCO68978.1"/>
    </source>
</evidence>
<keyword evidence="2" id="KW-0456">Lyase</keyword>
<reference evidence="4 5" key="1">
    <citation type="journal article" date="2018" name="Nat. Biotechnol.">
        <title>A standardized bacterial taxonomy based on genome phylogeny substantially revises the tree of life.</title>
        <authorList>
            <person name="Parks D.H."/>
            <person name="Chuvochina M."/>
            <person name="Waite D.W."/>
            <person name="Rinke C."/>
            <person name="Skarshewski A."/>
            <person name="Chaumeil P.A."/>
            <person name="Hugenholtz P."/>
        </authorList>
    </citation>
    <scope>NUCLEOTIDE SEQUENCE [LARGE SCALE GENOMIC DNA]</scope>
    <source>
        <strain evidence="4">UBA9905</strain>
    </source>
</reference>
<evidence type="ECO:0000259" key="3">
    <source>
        <dbReference type="Pfam" id="PF05683"/>
    </source>
</evidence>
<evidence type="ECO:0000313" key="5">
    <source>
        <dbReference type="Proteomes" id="UP000264215"/>
    </source>
</evidence>
<dbReference type="PANTHER" id="PTHR43351">
    <property type="entry name" value="L(+)-TARTRATE DEHYDRATASE SUBUNIT BETA"/>
    <property type="match status" value="1"/>
</dbReference>
<organism evidence="4 5">
    <name type="scientific">Mesotoga infera</name>
    <dbReference type="NCBI Taxonomy" id="1236046"/>
    <lineage>
        <taxon>Bacteria</taxon>
        <taxon>Thermotogati</taxon>
        <taxon>Thermotogota</taxon>
        <taxon>Thermotogae</taxon>
        <taxon>Kosmotogales</taxon>
        <taxon>Kosmotogaceae</taxon>
        <taxon>Mesotoga</taxon>
    </lineage>
</organism>
<protein>
    <submittedName>
        <fullName evidence="4">TRZ/ATZ family protein</fullName>
    </submittedName>
</protein>
<dbReference type="SUPFAM" id="SSF117457">
    <property type="entry name" value="FumA C-terminal domain-like"/>
    <property type="match status" value="1"/>
</dbReference>
<evidence type="ECO:0000256" key="1">
    <source>
        <dbReference type="ARBA" id="ARBA00008876"/>
    </source>
</evidence>
<dbReference type="Gene3D" id="3.20.130.10">
    <property type="entry name" value="Fe-S hydro-lyase, tartrate dehydratase beta-type, catalytic domain"/>
    <property type="match status" value="1"/>
</dbReference>
<dbReference type="GO" id="GO:0016836">
    <property type="term" value="F:hydro-lyase activity"/>
    <property type="evidence" value="ECO:0007669"/>
    <property type="project" value="InterPro"/>
</dbReference>
<proteinExistence type="inferred from homology"/>
<feature type="non-terminal residue" evidence="4">
    <location>
        <position position="1"/>
    </location>
</feature>
<feature type="domain" description="Fe-S hydro-lyase tartrate dehydratase beta-type catalytic" evidence="3">
    <location>
        <begin position="2"/>
        <end position="134"/>
    </location>
</feature>
<comment type="similarity">
    <text evidence="1">Belongs to the class-I fumarase family.</text>
</comment>
<dbReference type="EMBL" id="DQBS01000001">
    <property type="protein sequence ID" value="HCO68978.1"/>
    <property type="molecule type" value="Genomic_DNA"/>
</dbReference>
<sequence length="138" mass="15076">LKKLYEEGKTFPVELRGAIVFYAGPAKLVEESCGAIGPTTSLRMDGFLEMLFEKGVLATIGKGKRSGLAANLCKTFRRVYLIAPSGAAASLAQRIESLRVIAFEDLGTEAIFEIDVRDFPLIVATDVNGLDFFTLNRR</sequence>
<accession>A0A3D3TIM8</accession>
<dbReference type="InterPro" id="IPR004647">
    <property type="entry name" value="Fe-S_hydro-lyase_TtdB-typ_cat"/>
</dbReference>
<comment type="caution">
    <text evidence="4">The sequence shown here is derived from an EMBL/GenBank/DDBJ whole genome shotgun (WGS) entry which is preliminary data.</text>
</comment>
<dbReference type="InterPro" id="IPR036660">
    <property type="entry name" value="Fe-S_hydroAse_TtdB_cat_sf"/>
</dbReference>
<name>A0A3D3TIM8_9BACT</name>
<evidence type="ECO:0000256" key="2">
    <source>
        <dbReference type="ARBA" id="ARBA00023239"/>
    </source>
</evidence>
<dbReference type="AlphaFoldDB" id="A0A3D3TIM8"/>
<gene>
    <name evidence="4" type="ORF">DIT26_00060</name>
</gene>
<dbReference type="PANTHER" id="PTHR43351:SF2">
    <property type="entry name" value="L(+)-TARTRATE DEHYDRATASE SUBUNIT BETA-RELATED"/>
    <property type="match status" value="1"/>
</dbReference>